<evidence type="ECO:0000256" key="2">
    <source>
        <dbReference type="SAM" id="Phobius"/>
    </source>
</evidence>
<keyword evidence="2" id="KW-1133">Transmembrane helix</keyword>
<organism evidence="4">
    <name type="scientific">Phaffia rhodozyma</name>
    <name type="common">Yeast</name>
    <name type="synonym">Xanthophyllomyces dendrorhous</name>
    <dbReference type="NCBI Taxonomy" id="264483"/>
    <lineage>
        <taxon>Eukaryota</taxon>
        <taxon>Fungi</taxon>
        <taxon>Dikarya</taxon>
        <taxon>Basidiomycota</taxon>
        <taxon>Agaricomycotina</taxon>
        <taxon>Tremellomycetes</taxon>
        <taxon>Cystofilobasidiales</taxon>
        <taxon>Mrakiaceae</taxon>
        <taxon>Phaffia</taxon>
    </lineage>
</organism>
<feature type="compositionally biased region" description="Acidic residues" evidence="1">
    <location>
        <begin position="159"/>
        <end position="170"/>
    </location>
</feature>
<feature type="domain" description="Glycosyl transferase family 25" evidence="3">
    <location>
        <begin position="209"/>
        <end position="318"/>
    </location>
</feature>
<feature type="region of interest" description="Disordered" evidence="1">
    <location>
        <begin position="156"/>
        <end position="179"/>
    </location>
</feature>
<keyword evidence="2" id="KW-0472">Membrane</keyword>
<keyword evidence="2" id="KW-0812">Transmembrane</keyword>
<accession>A0A0F7SRU6</accession>
<dbReference type="Pfam" id="PF01755">
    <property type="entry name" value="Glyco_transf_25"/>
    <property type="match status" value="2"/>
</dbReference>
<evidence type="ECO:0000259" key="3">
    <source>
        <dbReference type="Pfam" id="PF01755"/>
    </source>
</evidence>
<keyword evidence="4" id="KW-0378">Hydrolase</keyword>
<evidence type="ECO:0000256" key="1">
    <source>
        <dbReference type="SAM" id="MobiDB-lite"/>
    </source>
</evidence>
<proteinExistence type="predicted"/>
<name>A0A0F7SRU6_PHARH</name>
<dbReference type="GO" id="GO:0016787">
    <property type="term" value="F:hydrolase activity"/>
    <property type="evidence" value="ECO:0007669"/>
    <property type="project" value="UniProtKB-KW"/>
</dbReference>
<dbReference type="EMBL" id="LN483332">
    <property type="protein sequence ID" value="CED84942.1"/>
    <property type="molecule type" value="Genomic_DNA"/>
</dbReference>
<feature type="transmembrane region" description="Helical" evidence="2">
    <location>
        <begin position="9"/>
        <end position="30"/>
    </location>
</feature>
<dbReference type="AlphaFoldDB" id="A0A0F7SRU6"/>
<dbReference type="GO" id="GO:0016740">
    <property type="term" value="F:transferase activity"/>
    <property type="evidence" value="ECO:0007669"/>
    <property type="project" value="UniProtKB-KW"/>
</dbReference>
<evidence type="ECO:0000313" key="4">
    <source>
        <dbReference type="EMBL" id="CED84942.1"/>
    </source>
</evidence>
<reference evidence="4" key="1">
    <citation type="submission" date="2014-08" db="EMBL/GenBank/DDBJ databases">
        <authorList>
            <person name="Sharma Rahul"/>
            <person name="Thines Marco"/>
        </authorList>
    </citation>
    <scope>NUCLEOTIDE SEQUENCE</scope>
</reference>
<sequence>MFIRSLPSAVYLILVWPAVIICATFFIGLFTPGIHSFLLLEKAQGPSGSWEGARSLFRRDVQQRTDPALEASEFDKIIVINLARRQDRRDHMKLLARAQDMEFEFFKATSFTDPEVIWIEERLWEDQNGIVWDGPVDPDGHSVSWREFYRQRLARSGSEEEEEDEEEDEEKEKKEGGSRQEMFKSIYASRSILGTQFPLINSGVTSLPGPLACWTSHLAVLRSIVDRGLNRTLILEDDVDLAWDFRRSWSSIFRALPKDPSPDGNGDWEMVYLGYSFSDETANRPVHHPYVRPSEHPLGTFGYSLSQTGARRILEFLQRDAQLFTKPVDWAFADYIPESRRNGRGAGLGGTGEGAGGVFSLLPPLVGHGRYEFGTDIGGASNAWKTWLADSTMDRLEAYQRSIQTEHQELDS</sequence>
<feature type="domain" description="Glycosyl transferase family 25" evidence="3">
    <location>
        <begin position="75"/>
        <end position="112"/>
    </location>
</feature>
<keyword evidence="4" id="KW-0808">Transferase</keyword>
<dbReference type="CDD" id="cd06532">
    <property type="entry name" value="Glyco_transf_25"/>
    <property type="match status" value="1"/>
</dbReference>
<protein>
    <submittedName>
        <fullName evidence="4">Lysyl hydrolase/glycosyltransferase family 25</fullName>
    </submittedName>
</protein>
<dbReference type="InterPro" id="IPR002654">
    <property type="entry name" value="Glyco_trans_25"/>
</dbReference>